<accession>B9T9S6</accession>
<sequence length="111" mass="12515">MKSDFEVKLYYGSSLMAAPITEISFEKATLDGFHKLFQFIQGANLNWARIPMTNPVVTSIVPGDGPFQSLYCWEDILRSPWANTTSIESKSTYSIAHYDAPFHLIGHVNEI</sequence>
<dbReference type="Pfam" id="PF04832">
    <property type="entry name" value="SOUL"/>
    <property type="match status" value="1"/>
</dbReference>
<dbReference type="PANTHER" id="PTHR11220">
    <property type="entry name" value="HEME-BINDING PROTEIN-RELATED"/>
    <property type="match status" value="1"/>
</dbReference>
<evidence type="ECO:0000313" key="2">
    <source>
        <dbReference type="EMBL" id="EEF27387.1"/>
    </source>
</evidence>
<dbReference type="eggNOG" id="ENOG502QVQ0">
    <property type="taxonomic scope" value="Eukaryota"/>
</dbReference>
<dbReference type="InterPro" id="IPR011256">
    <property type="entry name" value="Reg_factor_effector_dom_sf"/>
</dbReference>
<reference evidence="3" key="1">
    <citation type="journal article" date="2010" name="Nat. Biotechnol.">
        <title>Draft genome sequence of the oilseed species Ricinus communis.</title>
        <authorList>
            <person name="Chan A.P."/>
            <person name="Crabtree J."/>
            <person name="Zhao Q."/>
            <person name="Lorenzi H."/>
            <person name="Orvis J."/>
            <person name="Puiu D."/>
            <person name="Melake-Berhan A."/>
            <person name="Jones K.M."/>
            <person name="Redman J."/>
            <person name="Chen G."/>
            <person name="Cahoon E.B."/>
            <person name="Gedil M."/>
            <person name="Stanke M."/>
            <person name="Haas B.J."/>
            <person name="Wortman J.R."/>
            <person name="Fraser-Liggett C.M."/>
            <person name="Ravel J."/>
            <person name="Rabinowicz P.D."/>
        </authorList>
    </citation>
    <scope>NUCLEOTIDE SEQUENCE [LARGE SCALE GENOMIC DNA]</scope>
    <source>
        <strain evidence="3">cv. Hale</strain>
    </source>
</reference>
<evidence type="ECO:0000313" key="3">
    <source>
        <dbReference type="Proteomes" id="UP000008311"/>
    </source>
</evidence>
<protein>
    <submittedName>
        <fullName evidence="2">Uncharacterized protein</fullName>
    </submittedName>
</protein>
<dbReference type="Proteomes" id="UP000008311">
    <property type="component" value="Unassembled WGS sequence"/>
</dbReference>
<dbReference type="STRING" id="3988.B9T9S6"/>
<dbReference type="AlphaFoldDB" id="B9T9S6"/>
<dbReference type="SUPFAM" id="SSF55136">
    <property type="entry name" value="Probable bacterial effector-binding domain"/>
    <property type="match status" value="1"/>
</dbReference>
<dbReference type="InParanoid" id="B9T9S6"/>
<proteinExistence type="inferred from homology"/>
<evidence type="ECO:0000256" key="1">
    <source>
        <dbReference type="ARBA" id="ARBA00009817"/>
    </source>
</evidence>
<dbReference type="EMBL" id="EQ975450">
    <property type="protein sequence ID" value="EEF27387.1"/>
    <property type="molecule type" value="Genomic_DNA"/>
</dbReference>
<gene>
    <name evidence="2" type="ORF">RCOM_2017210</name>
</gene>
<organism evidence="2 3">
    <name type="scientific">Ricinus communis</name>
    <name type="common">Castor bean</name>
    <dbReference type="NCBI Taxonomy" id="3988"/>
    <lineage>
        <taxon>Eukaryota</taxon>
        <taxon>Viridiplantae</taxon>
        <taxon>Streptophyta</taxon>
        <taxon>Embryophyta</taxon>
        <taxon>Tracheophyta</taxon>
        <taxon>Spermatophyta</taxon>
        <taxon>Magnoliopsida</taxon>
        <taxon>eudicotyledons</taxon>
        <taxon>Gunneridae</taxon>
        <taxon>Pentapetalae</taxon>
        <taxon>rosids</taxon>
        <taxon>fabids</taxon>
        <taxon>Malpighiales</taxon>
        <taxon>Euphorbiaceae</taxon>
        <taxon>Acalyphoideae</taxon>
        <taxon>Acalypheae</taxon>
        <taxon>Ricinus</taxon>
    </lineage>
</organism>
<dbReference type="PANTHER" id="PTHR11220:SF1">
    <property type="entry name" value="HEME-BINDING PROTEIN 2"/>
    <property type="match status" value="1"/>
</dbReference>
<comment type="similarity">
    <text evidence="1">Belongs to the HEBP family.</text>
</comment>
<dbReference type="Gene3D" id="3.20.80.10">
    <property type="entry name" value="Regulatory factor, effector binding domain"/>
    <property type="match status" value="1"/>
</dbReference>
<keyword evidence="3" id="KW-1185">Reference proteome</keyword>
<name>B9T9S6_RICCO</name>
<dbReference type="InterPro" id="IPR006917">
    <property type="entry name" value="SOUL_heme-bd"/>
</dbReference>